<dbReference type="InterPro" id="IPR036390">
    <property type="entry name" value="WH_DNA-bd_sf"/>
</dbReference>
<dbReference type="InterPro" id="IPR005471">
    <property type="entry name" value="Tscrpt_reg_IclR_N"/>
</dbReference>
<evidence type="ECO:0000256" key="2">
    <source>
        <dbReference type="ARBA" id="ARBA00023125"/>
    </source>
</evidence>
<dbReference type="PIRSF" id="PIRSF006707">
    <property type="entry name" value="MJ1563"/>
    <property type="match status" value="1"/>
</dbReference>
<gene>
    <name evidence="6" type="ORF">ACFSB2_03965</name>
</gene>
<keyword evidence="1 4" id="KW-0805">Transcription regulation</keyword>
<dbReference type="PANTHER" id="PTHR38465">
    <property type="entry name" value="HTH-TYPE TRANSCRIPTIONAL REGULATOR MJ1563-RELATED"/>
    <property type="match status" value="1"/>
</dbReference>
<dbReference type="EMBL" id="JBHUCX010000013">
    <property type="protein sequence ID" value="MFD1673864.1"/>
    <property type="molecule type" value="Genomic_DNA"/>
</dbReference>
<evidence type="ECO:0000256" key="1">
    <source>
        <dbReference type="ARBA" id="ARBA00023015"/>
    </source>
</evidence>
<dbReference type="InterPro" id="IPR036388">
    <property type="entry name" value="WH-like_DNA-bd_sf"/>
</dbReference>
<proteinExistence type="inferred from homology"/>
<name>A0ABW4JCS0_9BACL</name>
<evidence type="ECO:0000313" key="7">
    <source>
        <dbReference type="Proteomes" id="UP001597079"/>
    </source>
</evidence>
<dbReference type="CDD" id="cd00090">
    <property type="entry name" value="HTH_ARSR"/>
    <property type="match status" value="1"/>
</dbReference>
<reference evidence="7" key="1">
    <citation type="journal article" date="2019" name="Int. J. Syst. Evol. Microbiol.">
        <title>The Global Catalogue of Microorganisms (GCM) 10K type strain sequencing project: providing services to taxonomists for standard genome sequencing and annotation.</title>
        <authorList>
            <consortium name="The Broad Institute Genomics Platform"/>
            <consortium name="The Broad Institute Genome Sequencing Center for Infectious Disease"/>
            <person name="Wu L."/>
            <person name="Ma J."/>
        </authorList>
    </citation>
    <scope>NUCLEOTIDE SEQUENCE [LARGE SCALE GENOMIC DNA]</scope>
    <source>
        <strain evidence="7">CGMCC 1.12286</strain>
    </source>
</reference>
<dbReference type="InterPro" id="IPR011991">
    <property type="entry name" value="ArsR-like_HTH"/>
</dbReference>
<protein>
    <recommendedName>
        <fullName evidence="4">HTH-type transcriptional regulator</fullName>
    </recommendedName>
</protein>
<keyword evidence="3 4" id="KW-0804">Transcription</keyword>
<comment type="caution">
    <text evidence="6">The sequence shown here is derived from an EMBL/GenBank/DDBJ whole genome shotgun (WGS) entry which is preliminary data.</text>
</comment>
<sequence length="177" mass="20534">MQKEIQDIREQIAMAMEQTMSVHGLPQSVCRIYGLLYVADAPMSFDEIQTAVGMSRASVHNALKALVDTGSAQKYWDKDRHRNYYTAEKDFFHNFPVFVVGTLRAERQAYLRMAEKVKPVLETMACEDPSPDHQNAMKLLSDMRNALQFYDWLNRFTDFIETGEIFKHLEKTSQEQT</sequence>
<accession>A0ABW4JCS0</accession>
<dbReference type="PANTHER" id="PTHR38465:SF1">
    <property type="entry name" value="HTH-TYPE TRANSCRIPTIONAL REGULATOR MJ1563-RELATED"/>
    <property type="match status" value="1"/>
</dbReference>
<keyword evidence="7" id="KW-1185">Reference proteome</keyword>
<dbReference type="SUPFAM" id="SSF46785">
    <property type="entry name" value="Winged helix' DNA-binding domain"/>
    <property type="match status" value="1"/>
</dbReference>
<evidence type="ECO:0000256" key="4">
    <source>
        <dbReference type="PIRNR" id="PIRNR006707"/>
    </source>
</evidence>
<evidence type="ECO:0000259" key="5">
    <source>
        <dbReference type="Pfam" id="PF09339"/>
    </source>
</evidence>
<evidence type="ECO:0000256" key="3">
    <source>
        <dbReference type="ARBA" id="ARBA00023163"/>
    </source>
</evidence>
<dbReference type="Gene3D" id="1.10.10.10">
    <property type="entry name" value="Winged helix-like DNA-binding domain superfamily/Winged helix DNA-binding domain"/>
    <property type="match status" value="1"/>
</dbReference>
<dbReference type="RefSeq" id="WP_377941434.1">
    <property type="nucleotide sequence ID" value="NZ_JBHUCX010000013.1"/>
</dbReference>
<dbReference type="InterPro" id="IPR052362">
    <property type="entry name" value="HTH-GbsR_regulator"/>
</dbReference>
<evidence type="ECO:0000313" key="6">
    <source>
        <dbReference type="EMBL" id="MFD1673864.1"/>
    </source>
</evidence>
<organism evidence="6 7">
    <name type="scientific">Alicyclobacillus fodiniaquatilis</name>
    <dbReference type="NCBI Taxonomy" id="1661150"/>
    <lineage>
        <taxon>Bacteria</taxon>
        <taxon>Bacillati</taxon>
        <taxon>Bacillota</taxon>
        <taxon>Bacilli</taxon>
        <taxon>Bacillales</taxon>
        <taxon>Alicyclobacillaceae</taxon>
        <taxon>Alicyclobacillus</taxon>
    </lineage>
</organism>
<keyword evidence="2 4" id="KW-0238">DNA-binding</keyword>
<comment type="similarity">
    <text evidence="4">Belongs to the GbsR family.</text>
</comment>
<dbReference type="Pfam" id="PF09339">
    <property type="entry name" value="HTH_IclR"/>
    <property type="match status" value="1"/>
</dbReference>
<feature type="domain" description="HTH iclR-type" evidence="5">
    <location>
        <begin position="39"/>
        <end position="71"/>
    </location>
</feature>
<dbReference type="InterPro" id="IPR026282">
    <property type="entry name" value="MJ1563"/>
</dbReference>
<dbReference type="Proteomes" id="UP001597079">
    <property type="component" value="Unassembled WGS sequence"/>
</dbReference>